<feature type="chain" id="PRO_5045275502" description="Lipoprotein" evidence="1">
    <location>
        <begin position="23"/>
        <end position="294"/>
    </location>
</feature>
<proteinExistence type="predicted"/>
<dbReference type="EMBL" id="BAABHX010000004">
    <property type="protein sequence ID" value="GAA5094883.1"/>
    <property type="molecule type" value="Genomic_DNA"/>
</dbReference>
<reference evidence="3" key="1">
    <citation type="journal article" date="2019" name="Int. J. Syst. Evol. Microbiol.">
        <title>The Global Catalogue of Microorganisms (GCM) 10K type strain sequencing project: providing services to taxonomists for standard genome sequencing and annotation.</title>
        <authorList>
            <consortium name="The Broad Institute Genomics Platform"/>
            <consortium name="The Broad Institute Genome Sequencing Center for Infectious Disease"/>
            <person name="Wu L."/>
            <person name="Ma J."/>
        </authorList>
    </citation>
    <scope>NUCLEOTIDE SEQUENCE [LARGE SCALE GENOMIC DNA]</scope>
    <source>
        <strain evidence="3">JCM 18019</strain>
    </source>
</reference>
<keyword evidence="3" id="KW-1185">Reference proteome</keyword>
<dbReference type="RefSeq" id="WP_345204959.1">
    <property type="nucleotide sequence ID" value="NZ_BAABHX010000004.1"/>
</dbReference>
<organism evidence="2 3">
    <name type="scientific">Chryseobacterium ginsengisoli</name>
    <dbReference type="NCBI Taxonomy" id="363853"/>
    <lineage>
        <taxon>Bacteria</taxon>
        <taxon>Pseudomonadati</taxon>
        <taxon>Bacteroidota</taxon>
        <taxon>Flavobacteriia</taxon>
        <taxon>Flavobacteriales</taxon>
        <taxon>Weeksellaceae</taxon>
        <taxon>Chryseobacterium group</taxon>
        <taxon>Chryseobacterium</taxon>
    </lineage>
</organism>
<accession>A0ABP9MGX0</accession>
<evidence type="ECO:0000256" key="1">
    <source>
        <dbReference type="SAM" id="SignalP"/>
    </source>
</evidence>
<comment type="caution">
    <text evidence="2">The sequence shown here is derived from an EMBL/GenBank/DDBJ whole genome shotgun (WGS) entry which is preliminary data.</text>
</comment>
<feature type="signal peptide" evidence="1">
    <location>
        <begin position="1"/>
        <end position="22"/>
    </location>
</feature>
<evidence type="ECO:0000313" key="3">
    <source>
        <dbReference type="Proteomes" id="UP001500353"/>
    </source>
</evidence>
<keyword evidence="1" id="KW-0732">Signal</keyword>
<name>A0ABP9MGX0_9FLAO</name>
<dbReference type="Proteomes" id="UP001500353">
    <property type="component" value="Unassembled WGS sequence"/>
</dbReference>
<evidence type="ECO:0008006" key="4">
    <source>
        <dbReference type="Google" id="ProtNLM"/>
    </source>
</evidence>
<protein>
    <recommendedName>
        <fullName evidence="4">Lipoprotein</fullName>
    </recommendedName>
</protein>
<sequence length="294" mass="33972">MKMNLSAIMIGFICLFLQCSNAKETPIINSTSEKNKSMNKNSYFIDYSLRGNFEIYFNGILIERKNTNGTIMNYQYLNQFIEESGEQDITIKILPENGNTEISPNVLKSIALKIYFSENGDTPPLKMVKNLVLPSYSKPQNTVVYNWKVKMEVPFMRSKLKNIATNLTQENIDRLFQEVKDYYINVQGIINSGDSKEYLRLYKNSIERETETSYYTAQKKEDYITNLADRVEKSKNGMLQIPNTQIVIHPNGLIVELQDKNYNTPLMSKDNSGKTRTFGLQLYRSIKTGKLEVY</sequence>
<evidence type="ECO:0000313" key="2">
    <source>
        <dbReference type="EMBL" id="GAA5094883.1"/>
    </source>
</evidence>
<gene>
    <name evidence="2" type="ORF">GCM10023210_26960</name>
</gene>